<evidence type="ECO:0000313" key="2">
    <source>
        <dbReference type="EMBL" id="SDI03927.1"/>
    </source>
</evidence>
<accession>A0A1G8HB91</accession>
<dbReference type="Proteomes" id="UP000199636">
    <property type="component" value="Unassembled WGS sequence"/>
</dbReference>
<sequence length="229" mass="25356">MRIRSTRLRHWLPFCLCALLGGQALAAASPATSPVTSESSMLDINRYQLLYSATGDDRFLERMGSAGKRFEASLQGRQDADALRALWSDYQQGSKKLLADLSAHKINQQSEMAQSLKLSETFDAYLQAHPQTAAPELADNLRTRALLTARLANLRKVDNSRADAEEQKIKALDASIQQQIAALAKADAALSSDLANRWHYLQISQSNGKLLLYPFNAQIESMLGKLQNH</sequence>
<keyword evidence="1" id="KW-0732">Signal</keyword>
<evidence type="ECO:0000256" key="1">
    <source>
        <dbReference type="SAM" id="SignalP"/>
    </source>
</evidence>
<keyword evidence="3" id="KW-1185">Reference proteome</keyword>
<dbReference type="EMBL" id="FNDS01000005">
    <property type="protein sequence ID" value="SDI03927.1"/>
    <property type="molecule type" value="Genomic_DNA"/>
</dbReference>
<name>A0A1G8HB91_9PSED</name>
<gene>
    <name evidence="2" type="ORF">SAMN05216272_105125</name>
</gene>
<dbReference type="OrthoDB" id="6945561at2"/>
<feature type="chain" id="PRO_5011557666" evidence="1">
    <location>
        <begin position="27"/>
        <end position="229"/>
    </location>
</feature>
<dbReference type="RefSeq" id="WP_090263043.1">
    <property type="nucleotide sequence ID" value="NZ_FNDS01000005.1"/>
</dbReference>
<evidence type="ECO:0000313" key="3">
    <source>
        <dbReference type="Proteomes" id="UP000199636"/>
    </source>
</evidence>
<protein>
    <submittedName>
        <fullName evidence="2">Uncharacterized protein</fullName>
    </submittedName>
</protein>
<proteinExistence type="predicted"/>
<dbReference type="AlphaFoldDB" id="A0A1G8HB91"/>
<feature type="signal peptide" evidence="1">
    <location>
        <begin position="1"/>
        <end position="26"/>
    </location>
</feature>
<organism evidence="2 3">
    <name type="scientific">Pseudomonas panipatensis</name>
    <dbReference type="NCBI Taxonomy" id="428992"/>
    <lineage>
        <taxon>Bacteria</taxon>
        <taxon>Pseudomonadati</taxon>
        <taxon>Pseudomonadota</taxon>
        <taxon>Gammaproteobacteria</taxon>
        <taxon>Pseudomonadales</taxon>
        <taxon>Pseudomonadaceae</taxon>
        <taxon>Pseudomonas</taxon>
    </lineage>
</organism>
<dbReference type="STRING" id="428992.SAMN05216272_105125"/>
<reference evidence="3" key="1">
    <citation type="submission" date="2016-10" db="EMBL/GenBank/DDBJ databases">
        <authorList>
            <person name="Varghese N."/>
            <person name="Submissions S."/>
        </authorList>
    </citation>
    <scope>NUCLEOTIDE SEQUENCE [LARGE SCALE GENOMIC DNA]</scope>
    <source>
        <strain evidence="3">CCM 7469</strain>
    </source>
</reference>